<organism evidence="1 2">
    <name type="scientific">Sphagnurus paluster</name>
    <dbReference type="NCBI Taxonomy" id="117069"/>
    <lineage>
        <taxon>Eukaryota</taxon>
        <taxon>Fungi</taxon>
        <taxon>Dikarya</taxon>
        <taxon>Basidiomycota</taxon>
        <taxon>Agaricomycotina</taxon>
        <taxon>Agaricomycetes</taxon>
        <taxon>Agaricomycetidae</taxon>
        <taxon>Agaricales</taxon>
        <taxon>Tricholomatineae</taxon>
        <taxon>Lyophyllaceae</taxon>
        <taxon>Sphagnurus</taxon>
    </lineage>
</organism>
<name>A0A9P7KHL3_9AGAR</name>
<reference evidence="1" key="2">
    <citation type="submission" date="2021-10" db="EMBL/GenBank/DDBJ databases">
        <title>Phylogenomics reveals ancestral predisposition of the termite-cultivated fungus Termitomyces towards a domesticated lifestyle.</title>
        <authorList>
            <person name="Auxier B."/>
            <person name="Grum-Grzhimaylo A."/>
            <person name="Cardenas M.E."/>
            <person name="Lodge J.D."/>
            <person name="Laessoe T."/>
            <person name="Pedersen O."/>
            <person name="Smith M.E."/>
            <person name="Kuyper T.W."/>
            <person name="Franco-Molano E.A."/>
            <person name="Baroni T.J."/>
            <person name="Aanen D.K."/>
        </authorList>
    </citation>
    <scope>NUCLEOTIDE SEQUENCE</scope>
    <source>
        <strain evidence="1">D49</strain>
    </source>
</reference>
<dbReference type="Proteomes" id="UP000717328">
    <property type="component" value="Unassembled WGS sequence"/>
</dbReference>
<keyword evidence="2" id="KW-1185">Reference proteome</keyword>
<evidence type="ECO:0000313" key="1">
    <source>
        <dbReference type="EMBL" id="KAG5650713.1"/>
    </source>
</evidence>
<gene>
    <name evidence="1" type="ORF">H0H81_011294</name>
</gene>
<proteinExistence type="predicted"/>
<dbReference type="PANTHER" id="PTHR42815">
    <property type="entry name" value="FAD-BINDING, PUTATIVE (AFU_ORTHOLOGUE AFUA_6G07600)-RELATED"/>
    <property type="match status" value="1"/>
</dbReference>
<reference evidence="1" key="1">
    <citation type="submission" date="2021-02" db="EMBL/GenBank/DDBJ databases">
        <authorList>
            <person name="Nieuwenhuis M."/>
            <person name="Van De Peppel L.J.J."/>
        </authorList>
    </citation>
    <scope>NUCLEOTIDE SEQUENCE</scope>
    <source>
        <strain evidence="1">D49</strain>
    </source>
</reference>
<dbReference type="OrthoDB" id="436496at2759"/>
<dbReference type="PANTHER" id="PTHR42815:SF2">
    <property type="entry name" value="FAD-BINDING, PUTATIVE (AFU_ORTHOLOGUE AFUA_6G07600)-RELATED"/>
    <property type="match status" value="1"/>
</dbReference>
<protein>
    <submittedName>
        <fullName evidence="1">Uncharacterized protein</fullName>
    </submittedName>
</protein>
<accession>A0A9P7KHL3</accession>
<sequence length="247" mass="26727">MPVFSGNPFITSLGNVKATPLASLTFVSFASGNLLYITGQATNLFDEDAQRLMPLQNALTTVYITDSSTSTTPSPPLAPAARQNCAAQSLQPPYPAPRRRNVALNPLPTRHLRATGVLMRIDLHNPTVATFTWDAFASAPCTAVPRQAAIMDFSLLLSVRKYQHMALTKPKPVSDDCIRRWTVPSLSHKMFSLTAMREKPCGAVSGALFSIARKLVEGKPALLVDAWPLALGVGLVGWETLSSRSPR</sequence>
<comment type="caution">
    <text evidence="1">The sequence shown here is derived from an EMBL/GenBank/DDBJ whole genome shotgun (WGS) entry which is preliminary data.</text>
</comment>
<dbReference type="AlphaFoldDB" id="A0A9P7KHL3"/>
<dbReference type="EMBL" id="JABCKI010000380">
    <property type="protein sequence ID" value="KAG5650713.1"/>
    <property type="molecule type" value="Genomic_DNA"/>
</dbReference>
<evidence type="ECO:0000313" key="2">
    <source>
        <dbReference type="Proteomes" id="UP000717328"/>
    </source>
</evidence>